<feature type="transmembrane region" description="Helical" evidence="1">
    <location>
        <begin position="41"/>
        <end position="61"/>
    </location>
</feature>
<evidence type="ECO:0000313" key="2">
    <source>
        <dbReference type="EMBL" id="GAB18296.1"/>
    </source>
</evidence>
<evidence type="ECO:0000313" key="3">
    <source>
        <dbReference type="Proteomes" id="UP000035034"/>
    </source>
</evidence>
<dbReference type="InterPro" id="IPR046719">
    <property type="entry name" value="DUF6611"/>
</dbReference>
<accession>H0QZP5</accession>
<dbReference type="AlphaFoldDB" id="H0QZP5"/>
<dbReference type="OrthoDB" id="5118875at2"/>
<dbReference type="Proteomes" id="UP000035034">
    <property type="component" value="Unassembled WGS sequence"/>
</dbReference>
<gene>
    <name evidence="2" type="ORF">GOEFS_050_00740</name>
</gene>
<keyword evidence="1" id="KW-0472">Membrane</keyword>
<sequence>MTSYQWGSYTESDECYGLHRVHMVVFPPGCSRSDRGWLRAWRAWPIVGIIIGIGVFFFAAGHLATPLAVVVAIAIPVTLTIAMAVRVRGIRTQVAEVLTLAPPNTRYFAGGTAALLVAQRLIESSDQYRHGQLDAHAYQRDWQRAYEYIAR</sequence>
<protein>
    <submittedName>
        <fullName evidence="2">Uncharacterized protein</fullName>
    </submittedName>
</protein>
<comment type="caution">
    <text evidence="2">The sequence shown here is derived from an EMBL/GenBank/DDBJ whole genome shotgun (WGS) entry which is preliminary data.</text>
</comment>
<dbReference type="STRING" id="1077974.GOEFS_050_00740"/>
<feature type="transmembrane region" description="Helical" evidence="1">
    <location>
        <begin position="67"/>
        <end position="85"/>
    </location>
</feature>
<keyword evidence="1" id="KW-0812">Transmembrane</keyword>
<keyword evidence="1" id="KW-1133">Transmembrane helix</keyword>
<organism evidence="2 3">
    <name type="scientific">Gordonia effusa NBRC 100432</name>
    <dbReference type="NCBI Taxonomy" id="1077974"/>
    <lineage>
        <taxon>Bacteria</taxon>
        <taxon>Bacillati</taxon>
        <taxon>Actinomycetota</taxon>
        <taxon>Actinomycetes</taxon>
        <taxon>Mycobacteriales</taxon>
        <taxon>Gordoniaceae</taxon>
        <taxon>Gordonia</taxon>
    </lineage>
</organism>
<keyword evidence="3" id="KW-1185">Reference proteome</keyword>
<dbReference type="RefSeq" id="WP_007317633.1">
    <property type="nucleotide sequence ID" value="NZ_BAEH01000050.1"/>
</dbReference>
<evidence type="ECO:0000256" key="1">
    <source>
        <dbReference type="SAM" id="Phobius"/>
    </source>
</evidence>
<dbReference type="Pfam" id="PF20315">
    <property type="entry name" value="DUF6611"/>
    <property type="match status" value="1"/>
</dbReference>
<reference evidence="2 3" key="1">
    <citation type="submission" date="2011-12" db="EMBL/GenBank/DDBJ databases">
        <title>Whole genome shotgun sequence of Gordonia effusa NBRC 100432.</title>
        <authorList>
            <person name="Yoshida I."/>
            <person name="Takarada H."/>
            <person name="Hosoyama A."/>
            <person name="Tsuchikane K."/>
            <person name="Katsumata H."/>
            <person name="Yamazaki S."/>
            <person name="Fujita N."/>
        </authorList>
    </citation>
    <scope>NUCLEOTIDE SEQUENCE [LARGE SCALE GENOMIC DNA]</scope>
    <source>
        <strain evidence="2 3">NBRC 100432</strain>
    </source>
</reference>
<proteinExistence type="predicted"/>
<name>H0QZP5_9ACTN</name>
<dbReference type="EMBL" id="BAEH01000050">
    <property type="protein sequence ID" value="GAB18296.1"/>
    <property type="molecule type" value="Genomic_DNA"/>
</dbReference>